<dbReference type="InterPro" id="IPR027417">
    <property type="entry name" value="P-loop_NTPase"/>
</dbReference>
<dbReference type="SUPFAM" id="SSF54980">
    <property type="entry name" value="EF-G C-terminal domain-like"/>
    <property type="match status" value="2"/>
</dbReference>
<keyword evidence="4" id="KW-0342">GTP-binding</keyword>
<name>E8LBM9_9FIRM</name>
<dbReference type="Gene3D" id="3.40.50.300">
    <property type="entry name" value="P-loop containing nucleotide triphosphate hydrolases"/>
    <property type="match status" value="1"/>
</dbReference>
<keyword evidence="3" id="KW-0547">Nucleotide-binding</keyword>
<dbReference type="GO" id="GO:0005525">
    <property type="term" value="F:GTP binding"/>
    <property type="evidence" value="ECO:0007669"/>
    <property type="project" value="UniProtKB-UniRule"/>
</dbReference>
<dbReference type="InterPro" id="IPR020568">
    <property type="entry name" value="Ribosomal_Su5_D2-typ_SF"/>
</dbReference>
<evidence type="ECO:0000313" key="8">
    <source>
        <dbReference type="Proteomes" id="UP000004923"/>
    </source>
</evidence>
<feature type="domain" description="Tr-type G" evidence="6">
    <location>
        <begin position="15"/>
        <end position="286"/>
    </location>
</feature>
<keyword evidence="7" id="KW-0251">Elongation factor</keyword>
<dbReference type="CDD" id="cd03713">
    <property type="entry name" value="EFG_mtEFG_C"/>
    <property type="match status" value="1"/>
</dbReference>
<dbReference type="InterPro" id="IPR005517">
    <property type="entry name" value="Transl_elong_EFG/EF2_IV"/>
</dbReference>
<dbReference type="SUPFAM" id="SSF52540">
    <property type="entry name" value="P-loop containing nucleoside triphosphate hydrolases"/>
    <property type="match status" value="1"/>
</dbReference>
<organism evidence="7 8">
    <name type="scientific">Phascolarctobacterium succinatutens YIT 12067</name>
    <dbReference type="NCBI Taxonomy" id="626939"/>
    <lineage>
        <taxon>Bacteria</taxon>
        <taxon>Bacillati</taxon>
        <taxon>Bacillota</taxon>
        <taxon>Negativicutes</taxon>
        <taxon>Acidaminococcales</taxon>
        <taxon>Acidaminococcaceae</taxon>
        <taxon>Phascolarctobacterium</taxon>
    </lineage>
</organism>
<dbReference type="InterPro" id="IPR004540">
    <property type="entry name" value="Transl_elong_EFG/EF2"/>
</dbReference>
<dbReference type="GO" id="GO:0032790">
    <property type="term" value="P:ribosome disassembly"/>
    <property type="evidence" value="ECO:0007669"/>
    <property type="project" value="TreeGrafter"/>
</dbReference>
<dbReference type="InterPro" id="IPR041095">
    <property type="entry name" value="EFG_II"/>
</dbReference>
<evidence type="ECO:0000259" key="6">
    <source>
        <dbReference type="PROSITE" id="PS51722"/>
    </source>
</evidence>
<dbReference type="InterPro" id="IPR035649">
    <property type="entry name" value="EFG_V"/>
</dbReference>
<dbReference type="InterPro" id="IPR000795">
    <property type="entry name" value="T_Tr_GTP-bd_dom"/>
</dbReference>
<protein>
    <recommendedName>
        <fullName evidence="2 5">Elongation factor G</fullName>
    </recommendedName>
</protein>
<dbReference type="Pfam" id="PF22042">
    <property type="entry name" value="EF-G_D2"/>
    <property type="match status" value="1"/>
</dbReference>
<dbReference type="InterPro" id="IPR035647">
    <property type="entry name" value="EFG_III/V"/>
</dbReference>
<dbReference type="GO" id="GO:0003924">
    <property type="term" value="F:GTPase activity"/>
    <property type="evidence" value="ECO:0007669"/>
    <property type="project" value="InterPro"/>
</dbReference>
<dbReference type="CDD" id="cd16262">
    <property type="entry name" value="EFG_III"/>
    <property type="match status" value="1"/>
</dbReference>
<dbReference type="Gene3D" id="3.30.230.10">
    <property type="match status" value="1"/>
</dbReference>
<dbReference type="SUPFAM" id="SSF54211">
    <property type="entry name" value="Ribosomal protein S5 domain 2-like"/>
    <property type="match status" value="1"/>
</dbReference>
<dbReference type="PRINTS" id="PR00315">
    <property type="entry name" value="ELONGATNFCT"/>
</dbReference>
<reference evidence="7 8" key="1">
    <citation type="submission" date="2011-01" db="EMBL/GenBank/DDBJ databases">
        <authorList>
            <person name="Weinstock G."/>
            <person name="Sodergren E."/>
            <person name="Clifton S."/>
            <person name="Fulton L."/>
            <person name="Fulton B."/>
            <person name="Courtney L."/>
            <person name="Fronick C."/>
            <person name="Harrison M."/>
            <person name="Strong C."/>
            <person name="Farmer C."/>
            <person name="Delahaunty K."/>
            <person name="Markovic C."/>
            <person name="Hall O."/>
            <person name="Minx P."/>
            <person name="Tomlinson C."/>
            <person name="Mitreva M."/>
            <person name="Hou S."/>
            <person name="Chen J."/>
            <person name="Wollam A."/>
            <person name="Pepin K.H."/>
            <person name="Johnson M."/>
            <person name="Bhonagiri V."/>
            <person name="Zhang X."/>
            <person name="Suruliraj S."/>
            <person name="Warren W."/>
            <person name="Chinwalla A."/>
            <person name="Mardis E.R."/>
            <person name="Wilson R.K."/>
        </authorList>
    </citation>
    <scope>NUCLEOTIDE SEQUENCE [LARGE SCALE GENOMIC DNA]</scope>
    <source>
        <strain evidence="7 8">YIT 12067</strain>
    </source>
</reference>
<dbReference type="NCBIfam" id="NF009381">
    <property type="entry name" value="PRK12740.1-5"/>
    <property type="match status" value="1"/>
</dbReference>
<dbReference type="Gene3D" id="2.40.30.10">
    <property type="entry name" value="Translation factors"/>
    <property type="match status" value="1"/>
</dbReference>
<proteinExistence type="inferred from homology"/>
<dbReference type="SUPFAM" id="SSF50447">
    <property type="entry name" value="Translation proteins"/>
    <property type="match status" value="1"/>
</dbReference>
<keyword evidence="8" id="KW-1185">Reference proteome</keyword>
<dbReference type="InterPro" id="IPR000640">
    <property type="entry name" value="EFG_V-like"/>
</dbReference>
<dbReference type="Pfam" id="PF00679">
    <property type="entry name" value="EFG_C"/>
    <property type="match status" value="1"/>
</dbReference>
<evidence type="ECO:0000313" key="7">
    <source>
        <dbReference type="EMBL" id="EFY05801.1"/>
    </source>
</evidence>
<dbReference type="Pfam" id="PF03764">
    <property type="entry name" value="EFG_IV"/>
    <property type="match status" value="1"/>
</dbReference>
<evidence type="ECO:0000256" key="3">
    <source>
        <dbReference type="ARBA" id="ARBA00022741"/>
    </source>
</evidence>
<dbReference type="eggNOG" id="COG0480">
    <property type="taxonomic scope" value="Bacteria"/>
</dbReference>
<dbReference type="FunFam" id="3.30.230.10:FF:000003">
    <property type="entry name" value="Elongation factor G"/>
    <property type="match status" value="1"/>
</dbReference>
<dbReference type="FunFam" id="3.30.70.240:FF:000001">
    <property type="entry name" value="Elongation factor G"/>
    <property type="match status" value="1"/>
</dbReference>
<dbReference type="GO" id="GO:0003746">
    <property type="term" value="F:translation elongation factor activity"/>
    <property type="evidence" value="ECO:0007669"/>
    <property type="project" value="UniProtKB-UniRule"/>
</dbReference>
<evidence type="ECO:0000256" key="4">
    <source>
        <dbReference type="ARBA" id="ARBA00023134"/>
    </source>
</evidence>
<dbReference type="InterPro" id="IPR014721">
    <property type="entry name" value="Ribsml_uS5_D2-typ_fold_subgr"/>
</dbReference>
<dbReference type="Pfam" id="PF00009">
    <property type="entry name" value="GTP_EFTU"/>
    <property type="match status" value="1"/>
</dbReference>
<dbReference type="InterPro" id="IPR009022">
    <property type="entry name" value="EFG_III"/>
</dbReference>
<dbReference type="Proteomes" id="UP000004923">
    <property type="component" value="Unassembled WGS sequence"/>
</dbReference>
<dbReference type="PANTHER" id="PTHR43261">
    <property type="entry name" value="TRANSLATION ELONGATION FACTOR G-RELATED"/>
    <property type="match status" value="1"/>
</dbReference>
<dbReference type="PROSITE" id="PS51722">
    <property type="entry name" value="G_TR_2"/>
    <property type="match status" value="1"/>
</dbReference>
<accession>E8LBM9</accession>
<dbReference type="SMART" id="SM00838">
    <property type="entry name" value="EFG_C"/>
    <property type="match status" value="1"/>
</dbReference>
<keyword evidence="7" id="KW-0648">Protein biosynthesis</keyword>
<dbReference type="AlphaFoldDB" id="E8LBM9"/>
<comment type="similarity">
    <text evidence="1">Belongs to the TRAFAC class translation factor GTPase superfamily. Classic translation factor GTPase family. EF-G/EF-2 subfamily.</text>
</comment>
<dbReference type="CDD" id="cd04088">
    <property type="entry name" value="EFG_mtEFG_II"/>
    <property type="match status" value="1"/>
</dbReference>
<dbReference type="Gene3D" id="3.30.70.870">
    <property type="entry name" value="Elongation Factor G (Translational Gtpase), domain 3"/>
    <property type="match status" value="1"/>
</dbReference>
<dbReference type="InterPro" id="IPR047872">
    <property type="entry name" value="EFG_IV"/>
</dbReference>
<dbReference type="EMBL" id="AEVN01000007">
    <property type="protein sequence ID" value="EFY05801.1"/>
    <property type="molecule type" value="Genomic_DNA"/>
</dbReference>
<dbReference type="NCBIfam" id="NF009891">
    <property type="entry name" value="PRK13351.1-1"/>
    <property type="match status" value="1"/>
</dbReference>
<dbReference type="CDD" id="cd01434">
    <property type="entry name" value="EFG_mtEFG1_IV"/>
    <property type="match status" value="1"/>
</dbReference>
<dbReference type="SMART" id="SM00889">
    <property type="entry name" value="EFG_IV"/>
    <property type="match status" value="1"/>
</dbReference>
<dbReference type="NCBIfam" id="NF009379">
    <property type="entry name" value="PRK12740.1-3"/>
    <property type="match status" value="1"/>
</dbReference>
<evidence type="ECO:0000256" key="5">
    <source>
        <dbReference type="NCBIfam" id="TIGR00484"/>
    </source>
</evidence>
<gene>
    <name evidence="7" type="primary">fusA</name>
    <name evidence="7" type="ORF">HMPREF9443_00241</name>
</gene>
<dbReference type="InterPro" id="IPR053905">
    <property type="entry name" value="EF-G-like_DII"/>
</dbReference>
<dbReference type="InterPro" id="IPR005225">
    <property type="entry name" value="Small_GTP-bd"/>
</dbReference>
<evidence type="ECO:0000256" key="1">
    <source>
        <dbReference type="ARBA" id="ARBA00005870"/>
    </source>
</evidence>
<dbReference type="Pfam" id="PF14492">
    <property type="entry name" value="EFG_III"/>
    <property type="match status" value="1"/>
</dbReference>
<dbReference type="CDD" id="cd04170">
    <property type="entry name" value="EF-G_bact"/>
    <property type="match status" value="1"/>
</dbReference>
<dbReference type="PANTHER" id="PTHR43261:SF6">
    <property type="entry name" value="ELONGATION FACTOR G-LIKE PROTEIN"/>
    <property type="match status" value="1"/>
</dbReference>
<evidence type="ECO:0000256" key="2">
    <source>
        <dbReference type="ARBA" id="ARBA00017872"/>
    </source>
</evidence>
<sequence length="694" mass="76804">MPDKGGFIMKEYTGDKIRNVAIVGHGGAGTTSVTEALLYRSGAISRMCKVEDGATTTDYEPEEIKRKVSVNATLAPVEWRDTKINFIDTPGFADFVAEVKGAFRAVDSALIVVCATSGVQVGTEQCWKLAEEAGLPRIIFVNKMDRENADFDSILDNLRGKFGKHVLPLQLPLGKEENFQGIIDLYKMKAYRTNGNGSDEIEIPDEYKEAAAAAHEKMVEAAVEADDDCMMRYLEGEEISDEEIMKCLIKGIRQAIIYPMLCGSAYKNIGLGRLMNAIIDFTYPAILNDYIVMDKETGEEEVRDANAPMAALVFKTTSDPFVGRLSYFRVFSGSIKADSVVYNSRREEEERIANIFTMRGKAQIPMKQVPAGDIGVVAKLQYTSTGDTLCDKNSEVEFPPINFPLPMYTRAIYPKKKGDEDKIMSALNRLMDEDPTIIVTKNPVTKETLISGMGDQHIDIIMERMQRKFGVEAVLKAPIIEYRETIRGSAEVEGKHKKQSGGHGQYGHVVIKMEPLPPGGGFEFVDKIFGGAVPRQYIPAVEKGMREAMEKGILAGYPVVDMRITLLDGSYHTVDSSEMAFKTASNIAFKKAMEQCKPVLLEPIYSLNVTCADSMMGDVIGDLNSKRGRILGMQSVEDGLSVVNAQVPYAEISEYAVDLRAITQGQGTFEMKFDHYEDVPPKMAEKIIAEHKEA</sequence>
<dbReference type="NCBIfam" id="TIGR00231">
    <property type="entry name" value="small_GTP"/>
    <property type="match status" value="1"/>
</dbReference>
<dbReference type="NCBIfam" id="TIGR00484">
    <property type="entry name" value="EF-G"/>
    <property type="match status" value="1"/>
</dbReference>
<comment type="caution">
    <text evidence="7">The sequence shown here is derived from an EMBL/GenBank/DDBJ whole genome shotgun (WGS) entry which is preliminary data.</text>
</comment>
<dbReference type="HOGENOM" id="CLU_002794_4_1_9"/>
<dbReference type="InterPro" id="IPR009000">
    <property type="entry name" value="Transl_B-barrel_sf"/>
</dbReference>
<dbReference type="Gene3D" id="3.30.70.240">
    <property type="match status" value="1"/>
</dbReference>